<keyword evidence="6" id="KW-1185">Reference proteome</keyword>
<evidence type="ECO:0000256" key="1">
    <source>
        <dbReference type="ARBA" id="ARBA00009049"/>
    </source>
</evidence>
<accession>A0AAN8ECL3</accession>
<proteinExistence type="inferred from homology"/>
<evidence type="ECO:0000313" key="5">
    <source>
        <dbReference type="EMBL" id="KAK5948158.1"/>
    </source>
</evidence>
<dbReference type="Pfam" id="PF10165">
    <property type="entry name" value="Ric8"/>
    <property type="match status" value="1"/>
</dbReference>
<evidence type="ECO:0000256" key="3">
    <source>
        <dbReference type="ARBA" id="ARBA00023186"/>
    </source>
</evidence>
<protein>
    <recommendedName>
        <fullName evidence="7">Synembryn-A</fullName>
    </recommendedName>
</protein>
<organism evidence="5 6">
    <name type="scientific">Knufia fluminis</name>
    <dbReference type="NCBI Taxonomy" id="191047"/>
    <lineage>
        <taxon>Eukaryota</taxon>
        <taxon>Fungi</taxon>
        <taxon>Dikarya</taxon>
        <taxon>Ascomycota</taxon>
        <taxon>Pezizomycotina</taxon>
        <taxon>Eurotiomycetes</taxon>
        <taxon>Chaetothyriomycetidae</taxon>
        <taxon>Chaetothyriales</taxon>
        <taxon>Trichomeriaceae</taxon>
        <taxon>Knufia</taxon>
    </lineage>
</organism>
<feature type="region of interest" description="Disordered" evidence="4">
    <location>
        <begin position="436"/>
        <end position="455"/>
    </location>
</feature>
<dbReference type="InterPro" id="IPR019318">
    <property type="entry name" value="Gua_nucleotide_exch_fac_Ric8"/>
</dbReference>
<dbReference type="PANTHER" id="PTHR12425:SF5">
    <property type="entry name" value="SYNEMBRYN"/>
    <property type="match status" value="1"/>
</dbReference>
<evidence type="ECO:0000256" key="4">
    <source>
        <dbReference type="SAM" id="MobiDB-lite"/>
    </source>
</evidence>
<reference evidence="5 6" key="1">
    <citation type="submission" date="2022-12" db="EMBL/GenBank/DDBJ databases">
        <title>Genomic features and morphological characterization of a novel Knufia sp. strain isolated from spacecraft assembly facility.</title>
        <authorList>
            <person name="Teixeira M."/>
            <person name="Chander A.M."/>
            <person name="Stajich J.E."/>
            <person name="Venkateswaran K."/>
        </authorList>
    </citation>
    <scope>NUCLEOTIDE SEQUENCE [LARGE SCALE GENOMIC DNA]</scope>
    <source>
        <strain evidence="5 6">FJI-L2-BK-P2</strain>
    </source>
</reference>
<dbReference type="AlphaFoldDB" id="A0AAN8ECL3"/>
<dbReference type="PANTHER" id="PTHR12425">
    <property type="entry name" value="SYNEMBRYN"/>
    <property type="match status" value="1"/>
</dbReference>
<dbReference type="GO" id="GO:0001965">
    <property type="term" value="F:G-protein alpha-subunit binding"/>
    <property type="evidence" value="ECO:0007669"/>
    <property type="project" value="TreeGrafter"/>
</dbReference>
<name>A0AAN8ECL3_9EURO</name>
<keyword evidence="2" id="KW-0344">Guanine-nucleotide releasing factor</keyword>
<feature type="region of interest" description="Disordered" evidence="4">
    <location>
        <begin position="387"/>
        <end position="410"/>
    </location>
</feature>
<dbReference type="GO" id="GO:0005737">
    <property type="term" value="C:cytoplasm"/>
    <property type="evidence" value="ECO:0007669"/>
    <property type="project" value="TreeGrafter"/>
</dbReference>
<comment type="similarity">
    <text evidence="1">Belongs to the synembryn family.</text>
</comment>
<dbReference type="Proteomes" id="UP001316803">
    <property type="component" value="Unassembled WGS sequence"/>
</dbReference>
<sequence>MPGPSEKAQEDLDFVRAELQNDSFEDAQVGRRLTSLKLIAREPEKASCVYCRDGLTVLAEAAFGRKNAQRPISSLEAARIIANALLLRDQMQQVLADLGYTERIVDFYNQRTADHEFVGARILFLLTYKSKVDFVALIESHLLLDHIGAQLLRHASSLSSSSFASSPMNAMALVETLKLLYNLASKFPGQMHFFSKTVSSLINIVSTISIPSGPLDPPIAQLLNDLAIIEWPTPSNQNEEEIMLGFTERMIDLLDRSTSSLRAAQLETMLIAPITVTRKLNELHYTKVKQLLRLSLLPQDEERDKPLGHSQSLASRMLRLQTSGGLTILPEAISSLLFDLSDHDATKFVHNIGYGHAAGHLMTHKIPIPQGLETANGSGAGNGEVQINPVTGQRLDAETPVSMPEMTDKEKEREAERLFVLFEKLKATGVMNVENPLRTAQESGRFEELSDSDPD</sequence>
<gene>
    <name evidence="5" type="ORF">OHC33_010811</name>
</gene>
<evidence type="ECO:0000313" key="6">
    <source>
        <dbReference type="Proteomes" id="UP001316803"/>
    </source>
</evidence>
<keyword evidence="3" id="KW-0143">Chaperone</keyword>
<comment type="caution">
    <text evidence="5">The sequence shown here is derived from an EMBL/GenBank/DDBJ whole genome shotgun (WGS) entry which is preliminary data.</text>
</comment>
<dbReference type="GO" id="GO:0007186">
    <property type="term" value="P:G protein-coupled receptor signaling pathway"/>
    <property type="evidence" value="ECO:0007669"/>
    <property type="project" value="TreeGrafter"/>
</dbReference>
<dbReference type="GO" id="GO:0005085">
    <property type="term" value="F:guanyl-nucleotide exchange factor activity"/>
    <property type="evidence" value="ECO:0007669"/>
    <property type="project" value="UniProtKB-KW"/>
</dbReference>
<evidence type="ECO:0008006" key="7">
    <source>
        <dbReference type="Google" id="ProtNLM"/>
    </source>
</evidence>
<dbReference type="EMBL" id="JAKLMC020000052">
    <property type="protein sequence ID" value="KAK5948158.1"/>
    <property type="molecule type" value="Genomic_DNA"/>
</dbReference>
<evidence type="ECO:0000256" key="2">
    <source>
        <dbReference type="ARBA" id="ARBA00022658"/>
    </source>
</evidence>